<keyword evidence="9" id="KW-1185">Reference proteome</keyword>
<feature type="transmembrane region" description="Helical" evidence="6">
    <location>
        <begin position="226"/>
        <end position="250"/>
    </location>
</feature>
<dbReference type="Pfam" id="PF07690">
    <property type="entry name" value="MFS_1"/>
    <property type="match status" value="1"/>
</dbReference>
<dbReference type="InterPro" id="IPR020846">
    <property type="entry name" value="MFS_dom"/>
</dbReference>
<dbReference type="STRING" id="497964.CfE428DRAFT_3516"/>
<gene>
    <name evidence="8" type="ORF">CfE428DRAFT_3516</name>
</gene>
<dbReference type="PROSITE" id="PS50850">
    <property type="entry name" value="MFS"/>
    <property type="match status" value="1"/>
</dbReference>
<evidence type="ECO:0000256" key="3">
    <source>
        <dbReference type="ARBA" id="ARBA00022692"/>
    </source>
</evidence>
<dbReference type="InterPro" id="IPR005829">
    <property type="entry name" value="Sugar_transporter_CS"/>
</dbReference>
<feature type="transmembrane region" description="Helical" evidence="6">
    <location>
        <begin position="328"/>
        <end position="345"/>
    </location>
</feature>
<dbReference type="PROSITE" id="PS00217">
    <property type="entry name" value="SUGAR_TRANSPORT_2"/>
    <property type="match status" value="1"/>
</dbReference>
<dbReference type="GO" id="GO:0022857">
    <property type="term" value="F:transmembrane transporter activity"/>
    <property type="evidence" value="ECO:0007669"/>
    <property type="project" value="InterPro"/>
</dbReference>
<dbReference type="InterPro" id="IPR036259">
    <property type="entry name" value="MFS_trans_sf"/>
</dbReference>
<keyword evidence="3 6" id="KW-0812">Transmembrane</keyword>
<dbReference type="Proteomes" id="UP000005824">
    <property type="component" value="Unassembled WGS sequence"/>
</dbReference>
<feature type="transmembrane region" description="Helical" evidence="6">
    <location>
        <begin position="183"/>
        <end position="205"/>
    </location>
</feature>
<feature type="transmembrane region" description="Helical" evidence="6">
    <location>
        <begin position="67"/>
        <end position="90"/>
    </location>
</feature>
<feature type="transmembrane region" description="Helical" evidence="6">
    <location>
        <begin position="157"/>
        <end position="177"/>
    </location>
</feature>
<evidence type="ECO:0000259" key="7">
    <source>
        <dbReference type="PROSITE" id="PS50850"/>
    </source>
</evidence>
<feature type="transmembrane region" description="Helical" evidence="6">
    <location>
        <begin position="27"/>
        <end position="43"/>
    </location>
</feature>
<organism evidence="8 9">
    <name type="scientific">Chthoniobacter flavus Ellin428</name>
    <dbReference type="NCBI Taxonomy" id="497964"/>
    <lineage>
        <taxon>Bacteria</taxon>
        <taxon>Pseudomonadati</taxon>
        <taxon>Verrucomicrobiota</taxon>
        <taxon>Spartobacteria</taxon>
        <taxon>Chthoniobacterales</taxon>
        <taxon>Chthoniobacteraceae</taxon>
        <taxon>Chthoniobacter</taxon>
    </lineage>
</organism>
<evidence type="ECO:0000313" key="9">
    <source>
        <dbReference type="Proteomes" id="UP000005824"/>
    </source>
</evidence>
<dbReference type="PANTHER" id="PTHR23505:SF79">
    <property type="entry name" value="PROTEIN SPINSTER"/>
    <property type="match status" value="1"/>
</dbReference>
<protein>
    <submittedName>
        <fullName evidence="8">Major facilitator superfamily MFS_1</fullName>
    </submittedName>
</protein>
<feature type="transmembrane region" description="Helical" evidence="6">
    <location>
        <begin position="397"/>
        <end position="415"/>
    </location>
</feature>
<feature type="domain" description="Major facilitator superfamily (MFS) profile" evidence="7">
    <location>
        <begin position="30"/>
        <end position="420"/>
    </location>
</feature>
<evidence type="ECO:0000256" key="5">
    <source>
        <dbReference type="ARBA" id="ARBA00023136"/>
    </source>
</evidence>
<evidence type="ECO:0000256" key="4">
    <source>
        <dbReference type="ARBA" id="ARBA00022989"/>
    </source>
</evidence>
<sequence>MRTYATKDELLPFSPSRFPVSSSTRKAWLVVALLWPVAMLNYLDRQMLATMHLSMQKDIVELQSNEVYGTLMGVFLWVYAFCSPLGGFVADRMNRKWLIVGSLGVWSSVTLLMGTAHDLTTLLWLRRAMGVSEALYIPAGLSLIADYHHGATRSLAIGIHMSGIYVGQALGGVGGWIAQEISWRTAFASCGCVGVAYGIVLAFFLREKEDRGAVTTSPELRADGGGPSVAWVGYIILILCFALPSLPGWAVKNWLPTLLQERFFLDEKSSGLWATISHSGAAFLGVVVGGRLSDYLFKRSVYGRTWVSASGLFLKSVVIIGLGLAPGFGFVIVCSALYGFGFGLFDANSMPILCQVAPPRFRATGYGLMNFFGTAAGALITPYLGKLKDNGTPFAVSFAYCAIPALLAAILMILLRPRDRDRGVAA</sequence>
<dbReference type="InterPro" id="IPR044770">
    <property type="entry name" value="MFS_spinster-like"/>
</dbReference>
<reference evidence="8 9" key="1">
    <citation type="journal article" date="2011" name="J. Bacteriol.">
        <title>Genome sequence of Chthoniobacter flavus Ellin428, an aerobic heterotrophic soil bacterium.</title>
        <authorList>
            <person name="Kant R."/>
            <person name="van Passel M.W."/>
            <person name="Palva A."/>
            <person name="Lucas S."/>
            <person name="Lapidus A."/>
            <person name="Glavina Del Rio T."/>
            <person name="Dalin E."/>
            <person name="Tice H."/>
            <person name="Bruce D."/>
            <person name="Goodwin L."/>
            <person name="Pitluck S."/>
            <person name="Larimer F.W."/>
            <person name="Land M.L."/>
            <person name="Hauser L."/>
            <person name="Sangwan P."/>
            <person name="de Vos W.M."/>
            <person name="Janssen P.H."/>
            <person name="Smidt H."/>
        </authorList>
    </citation>
    <scope>NUCLEOTIDE SEQUENCE [LARGE SCALE GENOMIC DNA]</scope>
    <source>
        <strain evidence="8 9">Ellin428</strain>
    </source>
</reference>
<dbReference type="GO" id="GO:0016020">
    <property type="term" value="C:membrane"/>
    <property type="evidence" value="ECO:0007669"/>
    <property type="project" value="UniProtKB-SubCell"/>
</dbReference>
<feature type="transmembrane region" description="Helical" evidence="6">
    <location>
        <begin position="128"/>
        <end position="145"/>
    </location>
</feature>
<keyword evidence="4 6" id="KW-1133">Transmembrane helix</keyword>
<evidence type="ECO:0000313" key="8">
    <source>
        <dbReference type="EMBL" id="EDY18858.1"/>
    </source>
</evidence>
<dbReference type="PANTHER" id="PTHR23505">
    <property type="entry name" value="SPINSTER"/>
    <property type="match status" value="1"/>
</dbReference>
<evidence type="ECO:0000256" key="2">
    <source>
        <dbReference type="ARBA" id="ARBA00022448"/>
    </source>
</evidence>
<dbReference type="AlphaFoldDB" id="B4D3M8"/>
<dbReference type="eggNOG" id="COG2271">
    <property type="taxonomic scope" value="Bacteria"/>
</dbReference>
<name>B4D3M8_9BACT</name>
<evidence type="ECO:0000256" key="1">
    <source>
        <dbReference type="ARBA" id="ARBA00004141"/>
    </source>
</evidence>
<keyword evidence="5 6" id="KW-0472">Membrane</keyword>
<dbReference type="Gene3D" id="1.20.1250.20">
    <property type="entry name" value="MFS general substrate transporter like domains"/>
    <property type="match status" value="2"/>
</dbReference>
<dbReference type="FunCoup" id="B4D3M8">
    <property type="interactions" value="58"/>
</dbReference>
<feature type="transmembrane region" description="Helical" evidence="6">
    <location>
        <begin position="270"/>
        <end position="289"/>
    </location>
</feature>
<feature type="transmembrane region" description="Helical" evidence="6">
    <location>
        <begin position="366"/>
        <end position="385"/>
    </location>
</feature>
<comment type="subcellular location">
    <subcellularLocation>
        <location evidence="1">Membrane</location>
        <topology evidence="1">Multi-pass membrane protein</topology>
    </subcellularLocation>
</comment>
<feature type="transmembrane region" description="Helical" evidence="6">
    <location>
        <begin position="301"/>
        <end position="322"/>
    </location>
</feature>
<feature type="transmembrane region" description="Helical" evidence="6">
    <location>
        <begin position="97"/>
        <end position="116"/>
    </location>
</feature>
<proteinExistence type="predicted"/>
<dbReference type="InterPro" id="IPR011701">
    <property type="entry name" value="MFS"/>
</dbReference>
<comment type="caution">
    <text evidence="8">The sequence shown here is derived from an EMBL/GenBank/DDBJ whole genome shotgun (WGS) entry which is preliminary data.</text>
</comment>
<dbReference type="SUPFAM" id="SSF103473">
    <property type="entry name" value="MFS general substrate transporter"/>
    <property type="match status" value="1"/>
</dbReference>
<keyword evidence="2" id="KW-0813">Transport</keyword>
<accession>B4D3M8</accession>
<evidence type="ECO:0000256" key="6">
    <source>
        <dbReference type="SAM" id="Phobius"/>
    </source>
</evidence>
<dbReference type="EMBL" id="ABVL01000010">
    <property type="protein sequence ID" value="EDY18858.1"/>
    <property type="molecule type" value="Genomic_DNA"/>
</dbReference>
<dbReference type="InParanoid" id="B4D3M8"/>